<sequence>MSRQQNNDPVNSSPVPEPAHASNKASGLLNESDAGHTHVGLHADDQDHNRDDLRRHVGDEEHVDDTGSPSMAPHAYASEDMQTKVSLAIDEPLQSREDILARYEHALTLERSSPKPCIVPGNALQLIDDDPDGHHHHPPSIIIINDNNHNPTSPPAPDSTTSDTSSGGHDHEEPGERRPIPRVRFRSRVRITSGLPRHRHSASNPDGHPISSTSSSASGSPSSSISAPLRWQADENTTWGPLGRRLSAYAHANRWQRRSPSTNTGRTPKQTSRSKIPRSSTDERAPLLSPNRKRVSYVDSGLDGGGVADDERGPRGILVRNHYVSLDDDDDEVSEEDRARRAAALRGEEDAMFGKWPWRIFNKQVSKLLHNLPFSSHFSFEVSNSGSIGLIGTSNSPDSDFE</sequence>
<dbReference type="AlphaFoldDB" id="A0AAW0G301"/>
<evidence type="ECO:0000256" key="1">
    <source>
        <dbReference type="SAM" id="MobiDB-lite"/>
    </source>
</evidence>
<accession>A0AAW0G301</accession>
<feature type="compositionally biased region" description="Polar residues" evidence="1">
    <location>
        <begin position="1"/>
        <end position="14"/>
    </location>
</feature>
<dbReference type="Proteomes" id="UP001385951">
    <property type="component" value="Unassembled WGS sequence"/>
</dbReference>
<feature type="compositionally biased region" description="Basic and acidic residues" evidence="1">
    <location>
        <begin position="168"/>
        <end position="179"/>
    </location>
</feature>
<evidence type="ECO:0000313" key="2">
    <source>
        <dbReference type="EMBL" id="KAK7688088.1"/>
    </source>
</evidence>
<feature type="region of interest" description="Disordered" evidence="1">
    <location>
        <begin position="122"/>
        <end position="231"/>
    </location>
</feature>
<reference evidence="2 3" key="1">
    <citation type="submission" date="2022-09" db="EMBL/GenBank/DDBJ databases">
        <authorList>
            <person name="Palmer J.M."/>
        </authorList>
    </citation>
    <scope>NUCLEOTIDE SEQUENCE [LARGE SCALE GENOMIC DNA]</scope>
    <source>
        <strain evidence="2 3">DSM 7382</strain>
    </source>
</reference>
<comment type="caution">
    <text evidence="2">The sequence shown here is derived from an EMBL/GenBank/DDBJ whole genome shotgun (WGS) entry which is preliminary data.</text>
</comment>
<feature type="compositionally biased region" description="Low complexity" evidence="1">
    <location>
        <begin position="139"/>
        <end position="151"/>
    </location>
</feature>
<protein>
    <submittedName>
        <fullName evidence="2">Uncharacterized protein</fullName>
    </submittedName>
</protein>
<proteinExistence type="predicted"/>
<feature type="compositionally biased region" description="Basic and acidic residues" evidence="1">
    <location>
        <begin position="33"/>
        <end position="60"/>
    </location>
</feature>
<organism evidence="2 3">
    <name type="scientific">Cerrena zonata</name>
    <dbReference type="NCBI Taxonomy" id="2478898"/>
    <lineage>
        <taxon>Eukaryota</taxon>
        <taxon>Fungi</taxon>
        <taxon>Dikarya</taxon>
        <taxon>Basidiomycota</taxon>
        <taxon>Agaricomycotina</taxon>
        <taxon>Agaricomycetes</taxon>
        <taxon>Polyporales</taxon>
        <taxon>Cerrenaceae</taxon>
        <taxon>Cerrena</taxon>
    </lineage>
</organism>
<evidence type="ECO:0000313" key="3">
    <source>
        <dbReference type="Proteomes" id="UP001385951"/>
    </source>
</evidence>
<feature type="region of interest" description="Disordered" evidence="1">
    <location>
        <begin position="1"/>
        <end position="83"/>
    </location>
</feature>
<feature type="compositionally biased region" description="Low complexity" evidence="1">
    <location>
        <begin position="209"/>
        <end position="228"/>
    </location>
</feature>
<feature type="compositionally biased region" description="Basic residues" evidence="1">
    <location>
        <begin position="180"/>
        <end position="189"/>
    </location>
</feature>
<keyword evidence="3" id="KW-1185">Reference proteome</keyword>
<gene>
    <name evidence="2" type="ORF">QCA50_008458</name>
</gene>
<feature type="region of interest" description="Disordered" evidence="1">
    <location>
        <begin position="250"/>
        <end position="313"/>
    </location>
</feature>
<dbReference type="EMBL" id="JASBNA010000011">
    <property type="protein sequence ID" value="KAK7688088.1"/>
    <property type="molecule type" value="Genomic_DNA"/>
</dbReference>
<feature type="compositionally biased region" description="Polar residues" evidence="1">
    <location>
        <begin position="258"/>
        <end position="279"/>
    </location>
</feature>
<name>A0AAW0G301_9APHY</name>